<dbReference type="InterPro" id="IPR011704">
    <property type="entry name" value="ATPase_dyneun-rel_AAA"/>
</dbReference>
<feature type="region of interest" description="Disordered" evidence="9">
    <location>
        <begin position="279"/>
        <end position="309"/>
    </location>
</feature>
<dbReference type="InterPro" id="IPR002035">
    <property type="entry name" value="VWF_A"/>
</dbReference>
<feature type="compositionally biased region" description="Acidic residues" evidence="9">
    <location>
        <begin position="5127"/>
        <end position="5178"/>
    </location>
</feature>
<feature type="compositionally biased region" description="Basic and acidic residues" evidence="9">
    <location>
        <begin position="5109"/>
        <end position="5122"/>
    </location>
</feature>
<evidence type="ECO:0000259" key="10">
    <source>
        <dbReference type="PROSITE" id="PS50234"/>
    </source>
</evidence>
<evidence type="ECO:0000256" key="7">
    <source>
        <dbReference type="ARBA" id="ARBA00023186"/>
    </source>
</evidence>
<dbReference type="FunFam" id="3.40.50.300:FF:000142">
    <property type="entry name" value="Midasin"/>
    <property type="match status" value="1"/>
</dbReference>
<feature type="compositionally biased region" description="Polar residues" evidence="9">
    <location>
        <begin position="5226"/>
        <end position="5238"/>
    </location>
</feature>
<dbReference type="SUPFAM" id="SSF52540">
    <property type="entry name" value="P-loop containing nucleoside triphosphate hydrolases"/>
    <property type="match status" value="6"/>
</dbReference>
<keyword evidence="6" id="KW-0067">ATP-binding</keyword>
<feature type="compositionally biased region" description="Basic and acidic residues" evidence="9">
    <location>
        <begin position="5297"/>
        <end position="5310"/>
    </location>
</feature>
<keyword evidence="12" id="KW-1185">Reference proteome</keyword>
<dbReference type="Pfam" id="PF17865">
    <property type="entry name" value="AAA_lid_5"/>
    <property type="match status" value="1"/>
</dbReference>
<proteinExistence type="inferred from homology"/>
<evidence type="ECO:0000313" key="11">
    <source>
        <dbReference type="EMBL" id="KAL3826851.1"/>
    </source>
</evidence>
<evidence type="ECO:0000256" key="9">
    <source>
        <dbReference type="SAM" id="MobiDB-lite"/>
    </source>
</evidence>
<dbReference type="PROSITE" id="PS50234">
    <property type="entry name" value="VWFA"/>
    <property type="match status" value="1"/>
</dbReference>
<dbReference type="FunFam" id="3.40.50.300:FF:001384">
    <property type="entry name" value="Midasin"/>
    <property type="match status" value="1"/>
</dbReference>
<feature type="compositionally biased region" description="Basic and acidic residues" evidence="9">
    <location>
        <begin position="4958"/>
        <end position="4967"/>
    </location>
</feature>
<dbReference type="InterPro" id="IPR027417">
    <property type="entry name" value="P-loop_NTPase"/>
</dbReference>
<comment type="similarity">
    <text evidence="3">Belongs to the midasin family.</text>
</comment>
<dbReference type="InterPro" id="IPR036465">
    <property type="entry name" value="vWFA_dom_sf"/>
</dbReference>
<dbReference type="EMBL" id="JALLPB020000013">
    <property type="protein sequence ID" value="KAL3826851.1"/>
    <property type="molecule type" value="Genomic_DNA"/>
</dbReference>
<name>A0ABD3SQG6_9STRA</name>
<dbReference type="PANTHER" id="PTHR48103:SF2">
    <property type="entry name" value="MIDASIN"/>
    <property type="match status" value="1"/>
</dbReference>
<protein>
    <recommendedName>
        <fullName evidence="4">Midasin</fullName>
    </recommendedName>
</protein>
<dbReference type="Proteomes" id="UP001530377">
    <property type="component" value="Unassembled WGS sequence"/>
</dbReference>
<dbReference type="InterPro" id="IPR040848">
    <property type="entry name" value="AAA_lid_7"/>
</dbReference>
<evidence type="ECO:0000313" key="12">
    <source>
        <dbReference type="Proteomes" id="UP001530377"/>
    </source>
</evidence>
<feature type="compositionally biased region" description="Polar residues" evidence="9">
    <location>
        <begin position="285"/>
        <end position="294"/>
    </location>
</feature>
<keyword evidence="5" id="KW-0547">Nucleotide-binding</keyword>
<evidence type="ECO:0000256" key="1">
    <source>
        <dbReference type="ARBA" id="ARBA00004604"/>
    </source>
</evidence>
<dbReference type="Gene3D" id="3.40.50.300">
    <property type="entry name" value="P-loop containing nucleotide triphosphate hydrolases"/>
    <property type="match status" value="7"/>
</dbReference>
<dbReference type="SMART" id="SM00382">
    <property type="entry name" value="AAA"/>
    <property type="match status" value="5"/>
</dbReference>
<sequence>EKSIAMELDSEREKLDGSKAASNDGDDCSITITYLRRVIYYAKALAQDEYADTEMLMSDEKHSQIGNDGESLVNLLARGRPRDPTRIDALRSLLRSLAPVALDVATRVACHVLMSIEKSSNEYDDHVQEGNNDNGTRKAADNWEKNRLRSFVLFGLWIPLAPQLAPVISDLFGEFQQQFEGADASGNPLALLPYVARKRLKLQATMDTTGAAGSEGTEGEAEGAAAVEDSEAGVVASEAAHDMLKVYCDKRHENIFVRRWWDWDSCLFILIHAGDDDDDDDKGVNCQSTLSPNNDADGDVEMVSANDSNNDNIREIKENSLDYFIGGYSPETNSSHCASRWRNPTFQMRWHASRAVGALFALRPLPLSNFLKTLGVHHNEVPFVRHPWTIDLEDAAWENNLMHKVARVVLPRMKTTRIKFGHIENEAFACDDGYTDSAAIKDENGVHTFQLPSITDVRRSIPLHQSLIHAGRGILLPRRGSVASYHKWCKSAITQDDASEESELLLNSKSRFIPTATTTRNISSLGIAMSSDPHPPPILVCGPPGSGKSSLVRELSRLCSSFVSPEQSTPGSNRHDDELLELHIDEETDSKTLLGSYVATDIPGEFVWNAGPLTSAARLGRWVLIEDLDRCPEEIQAALIRLFEERILPLGVGREERCHPGFRLFGTLVTAANRTYARNVRRKSISIGAGGKRILHPNLWRKVQVDPLPFPELREVGRMLHPHLPHSVTDAALDVLRKLDKSGRGISDEFDESTDEISGSAIIDKAILGHGARHASVREYMKLLSRISSALKFEPGSDYATESQRLICLAETVDVFAMSCPCLEKRRNFISHIGAPIWGLTADAATRYIENRIPTLSCGGHNNRCIDVGRARLLALTWEDNNNYIASPEKRKNFAETNHSLRLMESVAVCALQNEPALLVGETGCGKTTLVQRLADLTGRTLIVQNLSLQTDSTDLLGGYKPLEMRIVARGVYDKFVDLFVSSFSRSQNAPFLKYVLTAFEKGDWKKLAQCFLKAAGMGENKMCELCRKGEKIINPDSWTDFRSIAERFERQRMASESGLAFLFTEGALIDAIRTGKWVLLDEINLALCGLLDNSHGSITLTEKGDATAVGRHADFRLFAAMNPATDAGKKDLPASIRSRFTELYVDELLDPVQLRSVAAQYLDGVVTTNGVPLEHSESVISSVELYLQCRLLSDQCLVNGGGQKPGYTMRTLCRALSAARNLIIQQRFAPQRALLEGFELAFEGSLDMPSRNIIKKQFATFLPNVPSQKERDQPGRRPDGRNGSNSYEMIKPFWIKSGNEERIDWADPTTSSNGKPKFVLTPSATSNLRRLSQAVASGPWSILLEGPTSAGKTTLVEYLAAKCGHRCVRINNHEHTDIQEYTGSYAADSKGTISFQEGILVQALRRGHWVILDELNLAPSEVLEALNRLLDDNRELYLPEINESVKPHRNFRLFATQNPAGAYGGRKPLSKAFRNRFVELHMSDIPEDEMIIILEKRCGCPQSHAKLLVRVMKSLRERRSRTGIFRGKDGLITPRDLLRWAGRGSLSKTDLAMEGYMLLAERLRIEEERDIVRSVIEREFKVAIDVAEAYYGNKSEGRALLEHALDQKSALSASGLNVNAIAPTQSMMRLLTLVMRSVKQKEPVLLVGDTGCGKTTVVQLLSIILQRQLTIVNCHANTETSDILGGFRPVRGRQIIVQEMIEKAVDLFQNWSDSSFDINDIAPHFILHYFQLEHTDLPIDAPKLVFEFIRELRIKCRQSNGSPTVSAQLDKEITSNKKRRKISNGNVTDSTPTFTQPDSIHCQRVEIIYQEIEALYQKYSALFEWADGPIVCSMKNGSLLLLDEMSLAEDAVLERLNSVLEPSRTLTLAEKGGEGPACAHDSDCANQIFSSEIRAHDDFRIFATMNPGGDFGKRELSPALRSRFTEIWVPPVSLRSDIDLVLERSFSSAIAFNSIHNSNIFVEMTEMRRMMLDYFDWFNVEVCDDPNSFCNDFKLSLRDVLSWARFIADVVLKNKLSQYSAYVHGASLMHLDGLGLGTGVSNQDAAATRNLAKAFLLRQIASQGAEDVSGFQDELHRIDESMVTTRDSFGIDPFTISTGVEQIPVNLEFNLMAPTTRLNLRRVLRGMQISKPILLEGSPGVGKTSLISALAKASGHNLVRINLSEQTDISDLMGNDLPHSDEGDNDGASSSTSFRWCDGVLLKAIKQGDWVLLDELNLASQSVLEGLNSCLDHRASVYIPELGREFACPPTFRIFAAQNPLAQGGGRKGLPKSFLNRFTKVYIEALANDDLFSIVATQFHSIPGEIVEKMIHFNEGVQRDIDSRLYGQHGSPWEFNLRDIFRWCQLLQNNGGKMSSDLAAKYADMLYTQRLRSDNDRLLIQKRLNAHFNISTKKSYPKLVVTTDYVLVGTTLLERFSGSSHWSDVATQESEADISQSHLRPMEAVACCIRMNWPCLLVGSTSSDKNSLIKTLADACNVHIETLAMSSSTDVTELIGCFEQTDAIGGIKCLLKSMKQIYDGCCLICRLDVEVLHTINLHIWVLYKEIHKLGGDESSVPSHRALLLAIDQLVECYENVSRLNTEFSDLFSDKISSARQWLSLLEKRSCSSKKSPFQWMDGILVQAMEQGYWLHLENVNFCSSSVLDRLNPLMEFGGELVMTECGISDEDQNSKPRVIKPHPNFRLFLSMNTGSHGEISRAMRNRCIEVCVLPPRTDMSSNFDTFSVSEGCKVNTMDALTALWHSEVRSHNAGYCMLTAHLGECKKSPELHEEPNSIMVLKDWGGLFVGLLKRGMAHSSLSTSHQMLYGVHNTCKCIELAPSTSGLIAGISTRRDLGFHPLAAQFVLGSRLIKTMVSITTNHRTLNTLEEFISLKRLFTPCKLGRQQNADSKFLYQAICRLVDNEKFLPTFFDGFCTKMATLTKFATLILKSVDSKPGQGEPLTDDLNSEIKARKSTRLPELLEESVTYHQLSQIKKGPVPSMSVIAVSYLVHKKHTDTSTVTCPVTPLFFPLFQIIDTYMTTLDFNKYIDPIMLAAYEHLLQCRDRLWQCLKRTRYIGAGSNSEIGFVYTGFLIQYGWIKKSLSKFGRTVKSDRVKHGLNSDPHMRRMLHCFETIDETLQESIGGSISSSDIFWKHCGHPQMPSKINDFEQLNHLNDLSQSCALVKDDLFGFIKMVSVQFAPQLDLKQLIESNHPSLHVQRHFRNELLGALAMAFWASTDEIKGVSAEKYCTNIAPQVLRKSFADSESDFIANIQLATIDTSIRTIDSALDMDTIKNIVWEYTCKTRSSNVFLKSLLARFGDIQASQIGEIWCISEEAEIIGRLTKVLRRYKKPTYDGIGEELTSLRHKIKSYIMKTLTHTQWPTGDLRPYQTLLWALDSESTTDASVLHLMRSILHRMLNSFYNHQWCNTYNDLDCISPNLLGPSLWKKDDNVTSVHVDTPFLGQAAKNIILSSCAGPSKIGMNVSRSAIFRLLRLPAATSPYMTMENSEARKEQAKKLLALFASQKPHEFYAHQADMIKYLLGSIFDVFQDVFGHHIDFSNLIESRSCRTSDIKAVLNNFGNRSIQVHLNSLIIPLIENIQAMNTSEVGTLAWKRHLGRAWIYLGSLRLNLLAPSSPIDPGRKPAAKVEQLDLFLQEINSNLLSHSLHFGLSYDDFAPDSHSTRLFSTLSDVTSKKRTNQEKKIIERSSNAPPFIDLFREVHHFCKTVASHSSVLALVDTIEKGDSCFRAQEVNWQCSATSFCARLSSVYSMYEDVTIPCINEIRAIQLGLRQLALNQVESSQTSLIVKMQDELLTYPFGNNQFICQLKKECFLQGLRELMIRYGVGEGSGRKQDAVVINRSFQLATLMRVQLDHMMNHREYVSEKNLRELNSVFSSLAHLPEVAEKDDSLSSRRDISEAENDEKKFREYFPDHGAEFNRIIALSLDDVYDCDNVVDEDKNNENSIAVAEVYQLSDAELSLAVSLHEELFSQRKKRIDDSTRLRAFRCCYEAASHLGHLTEWMEKSQGNSSHVGSHLLALALRCNINRSSWSSMPKNESIQDFHNDPFPLESIRADVPLQNLLIRVGQLLRAFPGHAVLVALGQVVERVRQLDIQAVALGKVMSGLEVILRKAQDWEQHASQQVTLGKSLKEIGALVASWRKLELQSWSNLLTMRENQRSMQAKRHWPRLYSLIHKLRGSSVASNPPSRTLTSSSPKWVWKGFPELFTVSGIDADTKGLDDLAKVLDTFVLTSTIAEFRARLDLIESFAKELRNECEVNGSNSHLARLLHSLCNHYNYFAPLLMRTKDKLREPIEKRLKDEVKLAKWDEQSYYSLTESSEKNYRRLMKFLRDYDEALDTTVLAILEQNFADGVRSSSQTQAGDSGPITTVPGNSSLFPEISETTDDAHDIPSSQMCALTFTRNDDIKDVSPNDWLAAGLTNPADRFVIKITHYARRMESIIPQRFSYGRDAANVAAEMLNAIFTRINTLRMRKTPKQIKQRALVDLFKCLKDQGYSSMKSSVPSNVRDPHSILQLPVPSFGNSWPWDESAPTTLEKGESYFHRSHVEITRLRFEISMIGSQYMSLREMTLMQGYSEYIFFMICQQRCSIAIMIQSVADIETLIQSYDGLSDSMPFQQKNLMKNTTSFESHLLSLIESLHQIALLIRESLPLVQNDAERGHAHDTLAIVTSCASILEENYAPRKSKMPITFAQIRHISTTMTNILIDVKLKIVSCVKVCKGALPTDIFDSCLVDADQALRLALSYDDHVKESAPTNHSELMDIIGMISSVVQSILIAVQSISPSATKNKCAPEKASTMCVYHKEMLKEFSNLRLDKIYRELSEVSRALIGLHDNVSSNSLSRSLCTRATINSFSLVQNVLDIAKAKLSDALIYYSKHSKLLYVLLRVFRVLLSKGFCSDDVTDGGEGDGNGGADEMKFDDDVEGTGMGEGEGKKDVTDELESEEQLLGLKGEENEEASSSKERKELKEDEVDTGMEMEQDFDGENYDLPDQPDQKDDANSENEEELDREMGVGEDPNEQVVDEKMWDNEEDDLKDMQQETEKFEENSKMEGEQLKDEMRTGDGEEDNKDPSHKEAQEDSNQKDASQDESVDENREQLDEMINDDTEEKYEEKNVGVEVRNDDQSGSCDDEEDGVELNDLSLDDGDEASTDAVEDAARDDEPDVSMKPDDEEGNPDADDNSNAGDDAATDGEEEREDPDEMEKIGKGGVGADENENLDEPEENVNETSVTPSSKSQYDSNDALGVAANDGQDTVKETNEESQDQDQAAKEGGTTEENRSNDDKATDAKGAGGTGNDGNWERGKDEDRKDSQSEAFDDIPNPFRSPGDAEKFWHKKLDMIQDSQQDKEQSTEITGQEQQDDIKEKDGQFEYSKEGEDNCGQVLGIAEENQAKQLEDRTDDDFEHPDHESAKANMDIDSRDSKQEKKEHSPLLSSHPNKDDPDPVHKSEDQEKQQVHESYADTEEENVTASNMATTDMTQLQNFGSDDEGKCDSDGDVHEIEVSGESTLEDIQNARAYWQLIQSDTKHLSRRLCEKLRLVMEPLVATKLRGDYRTGKRVNMKRIIGYIASGYRKDKIWLRRTRPAKRDYRVLIAVDDSESMQKSQAGDMALRALATLANGMSQLEIGQLGIASYGEDMRLLHPFNVPFTSESGVNIVQNFNFDAKRTRTALCVESSIAALEGASSVSSSMQLVFMISDGRIERDSRSKLRRLIRQMTENNMLMVMIIVEGEEKGPPSTSSESILNMKEVSFVNGKPKIKHFIEDYPFPYYLVVADLAALPEILGDCLRQWFEMLAQIQHAA</sequence>
<dbReference type="PIRSF" id="PIRSF010340">
    <property type="entry name" value="Midasin"/>
    <property type="match status" value="1"/>
</dbReference>
<gene>
    <name evidence="11" type="ORF">ACHAXA_005693</name>
</gene>
<dbReference type="CDD" id="cd00009">
    <property type="entry name" value="AAA"/>
    <property type="match status" value="1"/>
</dbReference>
<feature type="region of interest" description="Disordered" evidence="9">
    <location>
        <begin position="1"/>
        <end position="23"/>
    </location>
</feature>
<reference evidence="11 12" key="1">
    <citation type="submission" date="2024-10" db="EMBL/GenBank/DDBJ databases">
        <title>Updated reference genomes for cyclostephanoid diatoms.</title>
        <authorList>
            <person name="Roberts W.R."/>
            <person name="Alverson A.J."/>
        </authorList>
    </citation>
    <scope>NUCLEOTIDE SEQUENCE [LARGE SCALE GENOMIC DNA]</scope>
    <source>
        <strain evidence="11 12">AJA228-03</strain>
    </source>
</reference>
<dbReference type="InterPro" id="IPR012099">
    <property type="entry name" value="Midasin"/>
</dbReference>
<dbReference type="Gene3D" id="3.40.50.410">
    <property type="entry name" value="von Willebrand factor, type A domain"/>
    <property type="match status" value="1"/>
</dbReference>
<feature type="compositionally biased region" description="Acidic residues" evidence="9">
    <location>
        <begin position="5098"/>
        <end position="5108"/>
    </location>
</feature>
<feature type="region of interest" description="Disordered" evidence="9">
    <location>
        <begin position="4356"/>
        <end position="4376"/>
    </location>
</feature>
<feature type="compositionally biased region" description="Basic and acidic residues" evidence="9">
    <location>
        <begin position="5034"/>
        <end position="5097"/>
    </location>
</feature>
<comment type="caution">
    <text evidence="11">The sequence shown here is derived from an EMBL/GenBank/DDBJ whole genome shotgun (WGS) entry which is preliminary data.</text>
</comment>
<feature type="compositionally biased region" description="Acidic residues" evidence="9">
    <location>
        <begin position="5186"/>
        <end position="5199"/>
    </location>
</feature>
<dbReference type="Pfam" id="PF07728">
    <property type="entry name" value="AAA_5"/>
    <property type="match status" value="7"/>
</dbReference>
<dbReference type="GO" id="GO:0005524">
    <property type="term" value="F:ATP binding"/>
    <property type="evidence" value="ECO:0007669"/>
    <property type="project" value="UniProtKB-KW"/>
</dbReference>
<feature type="non-terminal residue" evidence="11">
    <location>
        <position position="1"/>
    </location>
</feature>
<dbReference type="InterPro" id="IPR003593">
    <property type="entry name" value="AAA+_ATPase"/>
</dbReference>
<dbReference type="GO" id="GO:0005654">
    <property type="term" value="C:nucleoplasm"/>
    <property type="evidence" value="ECO:0007669"/>
    <property type="project" value="UniProtKB-SubCell"/>
</dbReference>
<feature type="compositionally biased region" description="Acidic residues" evidence="9">
    <location>
        <begin position="5211"/>
        <end position="5223"/>
    </location>
</feature>
<evidence type="ECO:0000256" key="3">
    <source>
        <dbReference type="ARBA" id="ARBA00007188"/>
    </source>
</evidence>
<feature type="compositionally biased region" description="Basic and acidic residues" evidence="9">
    <location>
        <begin position="1269"/>
        <end position="1281"/>
    </location>
</feature>
<comment type="subcellular location">
    <subcellularLocation>
        <location evidence="1">Nucleus</location>
        <location evidence="1">Nucleolus</location>
    </subcellularLocation>
    <subcellularLocation>
        <location evidence="2">Nucleus</location>
        <location evidence="2">Nucleoplasm</location>
    </subcellularLocation>
</comment>
<feature type="compositionally biased region" description="Acidic residues" evidence="9">
    <location>
        <begin position="4968"/>
        <end position="4987"/>
    </location>
</feature>
<evidence type="ECO:0000256" key="6">
    <source>
        <dbReference type="ARBA" id="ARBA00022840"/>
    </source>
</evidence>
<dbReference type="GO" id="GO:0005730">
    <property type="term" value="C:nucleolus"/>
    <property type="evidence" value="ECO:0007669"/>
    <property type="project" value="UniProtKB-SubCell"/>
</dbReference>
<feature type="domain" description="VWFA" evidence="10">
    <location>
        <begin position="5587"/>
        <end position="5784"/>
    </location>
</feature>
<feature type="region of interest" description="Disordered" evidence="9">
    <location>
        <begin position="4902"/>
        <end position="5471"/>
    </location>
</feature>
<evidence type="ECO:0000256" key="2">
    <source>
        <dbReference type="ARBA" id="ARBA00004642"/>
    </source>
</evidence>
<dbReference type="GO" id="GO:0042254">
    <property type="term" value="P:ribosome biogenesis"/>
    <property type="evidence" value="ECO:0007669"/>
    <property type="project" value="UniProtKB-ARBA"/>
</dbReference>
<evidence type="ECO:0000256" key="5">
    <source>
        <dbReference type="ARBA" id="ARBA00022741"/>
    </source>
</evidence>
<feature type="compositionally biased region" description="Basic and acidic residues" evidence="9">
    <location>
        <begin position="5402"/>
        <end position="5427"/>
    </location>
</feature>
<dbReference type="PANTHER" id="PTHR48103">
    <property type="entry name" value="MIDASIN-RELATED"/>
    <property type="match status" value="1"/>
</dbReference>
<feature type="compositionally biased region" description="Basic and acidic residues" evidence="9">
    <location>
        <begin position="5358"/>
        <end position="5374"/>
    </location>
</feature>
<dbReference type="SUPFAM" id="SSF53300">
    <property type="entry name" value="vWA-like"/>
    <property type="match status" value="1"/>
</dbReference>
<accession>A0ABD3SQG6</accession>
<evidence type="ECO:0000256" key="8">
    <source>
        <dbReference type="ARBA" id="ARBA00023242"/>
    </source>
</evidence>
<evidence type="ECO:0000256" key="4">
    <source>
        <dbReference type="ARBA" id="ARBA00017143"/>
    </source>
</evidence>
<organism evidence="11 12">
    <name type="scientific">Cyclostephanos tholiformis</name>
    <dbReference type="NCBI Taxonomy" id="382380"/>
    <lineage>
        <taxon>Eukaryota</taxon>
        <taxon>Sar</taxon>
        <taxon>Stramenopiles</taxon>
        <taxon>Ochrophyta</taxon>
        <taxon>Bacillariophyta</taxon>
        <taxon>Coscinodiscophyceae</taxon>
        <taxon>Thalassiosirophycidae</taxon>
        <taxon>Stephanodiscales</taxon>
        <taxon>Stephanodiscaceae</taxon>
        <taxon>Cyclostephanos</taxon>
    </lineage>
</organism>
<feature type="compositionally biased region" description="Basic and acidic residues" evidence="9">
    <location>
        <begin position="1"/>
        <end position="17"/>
    </location>
</feature>
<keyword evidence="8" id="KW-0539">Nucleus</keyword>
<feature type="compositionally biased region" description="Basic and acidic residues" evidence="9">
    <location>
        <begin position="5274"/>
        <end position="5285"/>
    </location>
</feature>
<feature type="region of interest" description="Disordered" evidence="9">
    <location>
        <begin position="1265"/>
        <end position="1288"/>
    </location>
</feature>
<keyword evidence="7" id="KW-0143">Chaperone</keyword>
<dbReference type="Pfam" id="PF17867">
    <property type="entry name" value="AAA_lid_7"/>
    <property type="match status" value="2"/>
</dbReference>
<dbReference type="InterPro" id="IPR041190">
    <property type="entry name" value="Midasin_AAA_lid_5"/>
</dbReference>
<feature type="compositionally biased region" description="Basic and acidic residues" evidence="9">
    <location>
        <begin position="5325"/>
        <end position="5348"/>
    </location>
</feature>
<feature type="compositionally biased region" description="Basic and acidic residues" evidence="9">
    <location>
        <begin position="5434"/>
        <end position="5457"/>
    </location>
</feature>